<dbReference type="PANTHER" id="PTHR21075:SF0">
    <property type="entry name" value="ANAEROBIC RIBONUCLEOSIDE-TRIPHOSPHATE REDUCTASE"/>
    <property type="match status" value="1"/>
</dbReference>
<dbReference type="GO" id="GO:0008998">
    <property type="term" value="F:ribonucleoside-triphosphate reductase (thioredoxin) activity"/>
    <property type="evidence" value="ECO:0007669"/>
    <property type="project" value="InterPro"/>
</dbReference>
<proteinExistence type="predicted"/>
<dbReference type="GO" id="GO:0031250">
    <property type="term" value="C:anaerobic ribonucleoside-triphosphate reductase complex"/>
    <property type="evidence" value="ECO:0007669"/>
    <property type="project" value="TreeGrafter"/>
</dbReference>
<dbReference type="InterPro" id="IPR012833">
    <property type="entry name" value="NrdD"/>
</dbReference>
<evidence type="ECO:0000313" key="1">
    <source>
        <dbReference type="EMBL" id="OEG00346.1"/>
    </source>
</evidence>
<dbReference type="STRING" id="337097.BHF71_00095"/>
<reference evidence="1 2" key="1">
    <citation type="submission" date="2016-09" db="EMBL/GenBank/DDBJ databases">
        <title>Draft genome sequence for the type strain of Vulcanibacillus modesticaldus BR, a strictly anaerobic, moderately thermophilic, and nitrate-reducing bacterium from deep sea-hydrothermal vents of the Mid-Atlantic Ridge.</title>
        <authorList>
            <person name="Abin C.A."/>
            <person name="Hollibaugh J.T."/>
        </authorList>
    </citation>
    <scope>NUCLEOTIDE SEQUENCE [LARGE SCALE GENOMIC DNA]</scope>
    <source>
        <strain evidence="1 2">BR</strain>
    </source>
</reference>
<dbReference type="PANTHER" id="PTHR21075">
    <property type="entry name" value="ANAEROBIC RIBONUCLEOSIDE-TRIPHOSPHATE REDUCTASE"/>
    <property type="match status" value="1"/>
</dbReference>
<comment type="caution">
    <text evidence="1">The sequence shown here is derived from an EMBL/GenBank/DDBJ whole genome shotgun (WGS) entry which is preliminary data.</text>
</comment>
<organism evidence="1 2">
    <name type="scientific">Vulcanibacillus modesticaldus</name>
    <dbReference type="NCBI Taxonomy" id="337097"/>
    <lineage>
        <taxon>Bacteria</taxon>
        <taxon>Bacillati</taxon>
        <taxon>Bacillota</taxon>
        <taxon>Bacilli</taxon>
        <taxon>Bacillales</taxon>
        <taxon>Bacillaceae</taxon>
        <taxon>Vulcanibacillus</taxon>
    </lineage>
</organism>
<name>A0A1D2YXP0_9BACI</name>
<dbReference type="Gene3D" id="3.20.70.20">
    <property type="match status" value="1"/>
</dbReference>
<dbReference type="SUPFAM" id="SSF51998">
    <property type="entry name" value="PFL-like glycyl radical enzymes"/>
    <property type="match status" value="1"/>
</dbReference>
<dbReference type="EMBL" id="MIJF01000001">
    <property type="protein sequence ID" value="OEG00346.1"/>
    <property type="molecule type" value="Genomic_DNA"/>
</dbReference>
<sequence length="653" mass="75040">MFSNSKEIIEKFISKDEDKRTDYLKRENSNYVYSLPLLRLNLTNFAEENHLMDNILPKELVDLYHEGIVYIHDKQLSPYCVSISCLDVALKGIPTLAKNMLTSKPAKRLDTLLRHFSNVVTLMSQQVSGAVMLSQMTAISASYLYFEELETGKKYTDDELKQLFQSLIWELNMPLRSGSQSAFSNITLEFGKPSEEIKEEYVVVAGRPKNIQYKDIPAIYFDRINKAIIDVMAEGTGTGIPFTFPLITVQIDDHFNFNNSLFLYLLEKMYNWGGVYFENFRMTPFENEYYKKLNPHIKPRDPQVNRSLCCRLQIDLTLLSKVGSGIFGSSTGSTGAVQVLNLNMNRLLMEFGHDKNLLKKKIKEYMEIMQEGHQAKRKWIEENKELYPTFFAYNRGLKNYFNVFSITGMHEGLINIGYKSGIKDNNGRMFAHEIMQYITDIVNEFIVRDEVACGIEYAPAENAGIKLARHDVKWAKAKNRDIFVQGYGDDIYLTSGAMLPFSDEDFLAQIENAAEFQGYATSGSILHHFLETKVSAKQLADYIDKIFQKPINYITLTPTLSSCMSCGQQIVAEDAKNLSICPVCGSDDIATFSRVIGYVKMISRKNIKVDENGFYQGQYNFWSNARRHDWNQRKRFKEEIINELNKNLVLEKV</sequence>
<protein>
    <submittedName>
        <fullName evidence="1">Ribonucleoside-triphosphate reductase</fullName>
    </submittedName>
</protein>
<evidence type="ECO:0000313" key="2">
    <source>
        <dbReference type="Proteomes" id="UP000243739"/>
    </source>
</evidence>
<dbReference type="GO" id="GO:0004748">
    <property type="term" value="F:ribonucleoside-diphosphate reductase activity, thioredoxin disulfide as acceptor"/>
    <property type="evidence" value="ECO:0007669"/>
    <property type="project" value="TreeGrafter"/>
</dbReference>
<dbReference type="GO" id="GO:0006260">
    <property type="term" value="P:DNA replication"/>
    <property type="evidence" value="ECO:0007669"/>
    <property type="project" value="InterPro"/>
</dbReference>
<dbReference type="GO" id="GO:0009265">
    <property type="term" value="P:2'-deoxyribonucleotide biosynthetic process"/>
    <property type="evidence" value="ECO:0007669"/>
    <property type="project" value="TreeGrafter"/>
</dbReference>
<accession>A0A1D2YXP0</accession>
<dbReference type="OrthoDB" id="9804622at2"/>
<dbReference type="Proteomes" id="UP000243739">
    <property type="component" value="Unassembled WGS sequence"/>
</dbReference>
<dbReference type="Pfam" id="PF13597">
    <property type="entry name" value="NRDD"/>
    <property type="match status" value="1"/>
</dbReference>
<dbReference type="AlphaFoldDB" id="A0A1D2YXP0"/>
<gene>
    <name evidence="1" type="ORF">BHF71_00095</name>
</gene>
<dbReference type="RefSeq" id="WP_069655659.1">
    <property type="nucleotide sequence ID" value="NZ_MIJF01000001.1"/>
</dbReference>
<keyword evidence="2" id="KW-1185">Reference proteome</keyword>